<feature type="compositionally biased region" description="Basic and acidic residues" evidence="1">
    <location>
        <begin position="94"/>
        <end position="107"/>
    </location>
</feature>
<gene>
    <name evidence="2" type="ORF">SISNIDRAFT_483508</name>
</gene>
<evidence type="ECO:0000313" key="3">
    <source>
        <dbReference type="Proteomes" id="UP000076722"/>
    </source>
</evidence>
<dbReference type="OrthoDB" id="3149711at2759"/>
<sequence length="539" mass="61883">MNHAFIRAHGWSVIGVRQFTILCRRPLRHNVQGPVDFSHDIHSTHSEPKHGGRLRNLLPVISYGVGDDAREKSQHTCHTNADNLITSSENLTEELEHSRVVSERDEPPGLASHTSDSSIPAVPQTRSGLYQHLIYFLHTSPPTHIKTLVQYHAAYPHLQSTRTYNLLIQHAIRLNHDRLVVSLSRDLRTARLSPNLETQKLWIRFHVRRGQWDDAWDCLLGGRHRDLTHVPLILWAEFLGQPRNKHLRDSLLYKEKPTLSHFGPVGHDLHTLSRDSVKSVFRLVRSAVVRFADAGHLDIAIQILRDVLRKSPQPISSDLSRAIIPAIDLLLSRAPQDTLSHLKLCNALDEFLVICPALQYNAGTLHALLRTLSTTKNPGWRGIRLAQAWLKRWGVRIVDSDVRYRIAKFAMKEGRLDIVQAMLVREFAHWKAIQSEDPTVSTPRVARFPRKMTDIYPREGQNRIRWRILQVELRKRFLRSQPLSELDHQNAWPSRPTISRGLRRLLRDFDIPQDSSGRHVEPIAITVSSDVVENNHDHV</sequence>
<reference evidence="2 3" key="1">
    <citation type="journal article" date="2016" name="Mol. Biol. Evol.">
        <title>Comparative Genomics of Early-Diverging Mushroom-Forming Fungi Provides Insights into the Origins of Lignocellulose Decay Capabilities.</title>
        <authorList>
            <person name="Nagy L.G."/>
            <person name="Riley R."/>
            <person name="Tritt A."/>
            <person name="Adam C."/>
            <person name="Daum C."/>
            <person name="Floudas D."/>
            <person name="Sun H."/>
            <person name="Yadav J.S."/>
            <person name="Pangilinan J."/>
            <person name="Larsson K.H."/>
            <person name="Matsuura K."/>
            <person name="Barry K."/>
            <person name="Labutti K."/>
            <person name="Kuo R."/>
            <person name="Ohm R.A."/>
            <person name="Bhattacharya S.S."/>
            <person name="Shirouzu T."/>
            <person name="Yoshinaga Y."/>
            <person name="Martin F.M."/>
            <person name="Grigoriev I.V."/>
            <person name="Hibbett D.S."/>
        </authorList>
    </citation>
    <scope>NUCLEOTIDE SEQUENCE [LARGE SCALE GENOMIC DNA]</scope>
    <source>
        <strain evidence="2 3">HHB9708</strain>
    </source>
</reference>
<dbReference type="AlphaFoldDB" id="A0A164XM45"/>
<feature type="region of interest" description="Disordered" evidence="1">
    <location>
        <begin position="85"/>
        <end position="122"/>
    </location>
</feature>
<accession>A0A164XM45</accession>
<feature type="compositionally biased region" description="Polar residues" evidence="1">
    <location>
        <begin position="112"/>
        <end position="122"/>
    </location>
</feature>
<organism evidence="2 3">
    <name type="scientific">Sistotremastrum niveocremeum HHB9708</name>
    <dbReference type="NCBI Taxonomy" id="1314777"/>
    <lineage>
        <taxon>Eukaryota</taxon>
        <taxon>Fungi</taxon>
        <taxon>Dikarya</taxon>
        <taxon>Basidiomycota</taxon>
        <taxon>Agaricomycotina</taxon>
        <taxon>Agaricomycetes</taxon>
        <taxon>Sistotremastrales</taxon>
        <taxon>Sistotremastraceae</taxon>
        <taxon>Sertulicium</taxon>
        <taxon>Sertulicium niveocremeum</taxon>
    </lineage>
</organism>
<evidence type="ECO:0000313" key="2">
    <source>
        <dbReference type="EMBL" id="KZS96113.1"/>
    </source>
</evidence>
<dbReference type="EMBL" id="KV419400">
    <property type="protein sequence ID" value="KZS96113.1"/>
    <property type="molecule type" value="Genomic_DNA"/>
</dbReference>
<name>A0A164XM45_9AGAM</name>
<protein>
    <submittedName>
        <fullName evidence="2">Uncharacterized protein</fullName>
    </submittedName>
</protein>
<keyword evidence="3" id="KW-1185">Reference proteome</keyword>
<dbReference type="Proteomes" id="UP000076722">
    <property type="component" value="Unassembled WGS sequence"/>
</dbReference>
<proteinExistence type="predicted"/>
<evidence type="ECO:0000256" key="1">
    <source>
        <dbReference type="SAM" id="MobiDB-lite"/>
    </source>
</evidence>